<evidence type="ECO:0000256" key="1">
    <source>
        <dbReference type="SAM" id="MobiDB-lite"/>
    </source>
</evidence>
<dbReference type="SUPFAM" id="SSF52540">
    <property type="entry name" value="P-loop containing nucleoside triphosphate hydrolases"/>
    <property type="match status" value="1"/>
</dbReference>
<evidence type="ECO:0000313" key="4">
    <source>
        <dbReference type="Proteomes" id="UP000199323"/>
    </source>
</evidence>
<keyword evidence="4" id="KW-1185">Reference proteome</keyword>
<dbReference type="InterPro" id="IPR027417">
    <property type="entry name" value="P-loop_NTPase"/>
</dbReference>
<feature type="domain" description="AAA+ ATPase" evidence="2">
    <location>
        <begin position="14"/>
        <end position="200"/>
    </location>
</feature>
<accession>A0A1I2G4N3</accession>
<organism evidence="3 4">
    <name type="scientific">Actinacidiphila alni</name>
    <dbReference type="NCBI Taxonomy" id="380248"/>
    <lineage>
        <taxon>Bacteria</taxon>
        <taxon>Bacillati</taxon>
        <taxon>Actinomycetota</taxon>
        <taxon>Actinomycetes</taxon>
        <taxon>Kitasatosporales</taxon>
        <taxon>Streptomycetaceae</taxon>
        <taxon>Actinacidiphila</taxon>
    </lineage>
</organism>
<dbReference type="EMBL" id="FONG01000008">
    <property type="protein sequence ID" value="SFF12063.1"/>
    <property type="molecule type" value="Genomic_DNA"/>
</dbReference>
<gene>
    <name evidence="3" type="ORF">SAMN05216251_108248</name>
</gene>
<dbReference type="OrthoDB" id="1625426at2"/>
<dbReference type="RefSeq" id="WP_093714215.1">
    <property type="nucleotide sequence ID" value="NZ_FONG01000008.1"/>
</dbReference>
<dbReference type="AlphaFoldDB" id="A0A1I2G4N3"/>
<dbReference type="SMART" id="SM00382">
    <property type="entry name" value="AAA"/>
    <property type="match status" value="1"/>
</dbReference>
<evidence type="ECO:0000259" key="2">
    <source>
        <dbReference type="SMART" id="SM00382"/>
    </source>
</evidence>
<reference evidence="3 4" key="1">
    <citation type="submission" date="2016-10" db="EMBL/GenBank/DDBJ databases">
        <authorList>
            <person name="de Groot N.N."/>
        </authorList>
    </citation>
    <scope>NUCLEOTIDE SEQUENCE [LARGE SCALE GENOMIC DNA]</scope>
    <source>
        <strain evidence="3 4">CGMCC 4.3510</strain>
    </source>
</reference>
<evidence type="ECO:0000313" key="3">
    <source>
        <dbReference type="EMBL" id="SFF12063.1"/>
    </source>
</evidence>
<feature type="region of interest" description="Disordered" evidence="1">
    <location>
        <begin position="297"/>
        <end position="328"/>
    </location>
</feature>
<protein>
    <submittedName>
        <fullName evidence="3">AAA domain-containing protein</fullName>
    </submittedName>
</protein>
<proteinExistence type="predicted"/>
<sequence>MTTFTFAPATREQAKARIGLQGPAGSGKTKTALRIAQGLAKGGPIGVVDTERGSAKKYATVPGRPDLGGHEFGHMPMDTHDPRNLVQAVRAAEDAQIEVLIVDSWSHFWNGRGGLLEIVEEAGSAKGSGGTFGGWRTGNPIEQQMLDALLNYRGHLIVTMRTKGDYVIEGKKVTKVGVKAVQREGAEYELDVVMDMVEGTATVTKTRYEPLTGLVVHHPGEDIGEVILEQLGQGVDPVAVFLDELRAEGLTYQGALEIHGRAERRGLLGAPAAHPVTGEAMPLGEAIKAVGIALRPSAPAASSSPTTPAHGTRKEDEAPSPARTGSDAISPQMMRKIFALLKAVGGPEDRTERLRVVGLLLGHPVGSMNELSFNDGAELIDTLAAFDGDGGRERFAATLDKLAAEFTPAA</sequence>
<dbReference type="Proteomes" id="UP000199323">
    <property type="component" value="Unassembled WGS sequence"/>
</dbReference>
<dbReference type="STRING" id="380248.SAMN05216251_108248"/>
<feature type="compositionally biased region" description="Low complexity" evidence="1">
    <location>
        <begin position="297"/>
        <end position="309"/>
    </location>
</feature>
<dbReference type="InterPro" id="IPR003593">
    <property type="entry name" value="AAA+_ATPase"/>
</dbReference>
<dbReference type="Pfam" id="PF13479">
    <property type="entry name" value="AAA_24"/>
    <property type="match status" value="1"/>
</dbReference>
<name>A0A1I2G4N3_9ACTN</name>